<dbReference type="InterPro" id="IPR038726">
    <property type="entry name" value="PDDEXK_AddAB-type"/>
</dbReference>
<dbReference type="InterPro" id="IPR014153">
    <property type="entry name" value="Ds_break_AddB"/>
</dbReference>
<accession>A0A1H7FXS9</accession>
<evidence type="ECO:0000313" key="2">
    <source>
        <dbReference type="EMBL" id="SEK29332.1"/>
    </source>
</evidence>
<dbReference type="Pfam" id="PF12705">
    <property type="entry name" value="PDDEXK_1"/>
    <property type="match status" value="1"/>
</dbReference>
<feature type="domain" description="PD-(D/E)XK endonuclease-like" evidence="1">
    <location>
        <begin position="711"/>
        <end position="943"/>
    </location>
</feature>
<dbReference type="Proteomes" id="UP000199283">
    <property type="component" value="Unassembled WGS sequence"/>
</dbReference>
<name>A0A1H7FXS9_9RHOB</name>
<reference evidence="2 3" key="1">
    <citation type="submission" date="2016-10" db="EMBL/GenBank/DDBJ databases">
        <authorList>
            <person name="de Groot N.N."/>
        </authorList>
    </citation>
    <scope>NUCLEOTIDE SEQUENCE [LARGE SCALE GENOMIC DNA]</scope>
    <source>
        <strain evidence="2 3">DSM 14858</strain>
    </source>
</reference>
<keyword evidence="3" id="KW-1185">Reference proteome</keyword>
<gene>
    <name evidence="2" type="ORF">SAMN04488526_0215</name>
</gene>
<evidence type="ECO:0000313" key="3">
    <source>
        <dbReference type="Proteomes" id="UP000199283"/>
    </source>
</evidence>
<dbReference type="Gene3D" id="3.90.320.10">
    <property type="match status" value="1"/>
</dbReference>
<proteinExistence type="predicted"/>
<protein>
    <submittedName>
        <fullName evidence="2">Double-strand break repair protein AddB</fullName>
    </submittedName>
</protein>
<dbReference type="OrthoDB" id="9780606at2"/>
<organism evidence="2 3">
    <name type="scientific">Jannaschia helgolandensis</name>
    <dbReference type="NCBI Taxonomy" id="188906"/>
    <lineage>
        <taxon>Bacteria</taxon>
        <taxon>Pseudomonadati</taxon>
        <taxon>Pseudomonadota</taxon>
        <taxon>Alphaproteobacteria</taxon>
        <taxon>Rhodobacterales</taxon>
        <taxon>Roseobacteraceae</taxon>
        <taxon>Jannaschia</taxon>
    </lineage>
</organism>
<dbReference type="NCBIfam" id="TIGR02786">
    <property type="entry name" value="addB_alphas"/>
    <property type="match status" value="1"/>
</dbReference>
<dbReference type="InterPro" id="IPR027417">
    <property type="entry name" value="P-loop_NTPase"/>
</dbReference>
<dbReference type="EMBL" id="FNZQ01000001">
    <property type="protein sequence ID" value="SEK29332.1"/>
    <property type="molecule type" value="Genomic_DNA"/>
</dbReference>
<dbReference type="RefSeq" id="WP_092758954.1">
    <property type="nucleotide sequence ID" value="NZ_FNZQ01000001.1"/>
</dbReference>
<dbReference type="SUPFAM" id="SSF52540">
    <property type="entry name" value="P-loop containing nucleoside triphosphate hydrolases"/>
    <property type="match status" value="1"/>
</dbReference>
<dbReference type="InterPro" id="IPR011604">
    <property type="entry name" value="PDDEXK-like_dom_sf"/>
</dbReference>
<dbReference type="AlphaFoldDB" id="A0A1H7FXS9"/>
<sequence>MRGLFHEPMGVDFSTTFAAGLRARLNGQPPEAMARVTLLVNTTRMARRIEAALAASGATLLPRIGLVSDLAPLLPPGDAPVAGIAPLALRLRLTRLVARLLTSDPSLAPPSAAFDLASSLTLLLAEMQEEGMDADALTRIETGDLSIHWQRTLQFLTIATDWLTEDGTLTPAGAQALSLDRLLQHWTERPPADPVIVAGSTASRAPTRRLIGAVLGLPQGAVVLPGLDTDMPDDAWASLTDPDGPGQQDHPQYRHAALLTSLTKTRAQTPRWGDGAPAAPHRNRLISLALRPAPATDAWRAEGPDLDGIAEACAGVTLLTAPSPGAEAAAIATGLRAALDQGRTAALITPDRTLSRQVAAQLDRWGIVPDDSAGRPLNQSAPGRLLLHSAEMRGQPVESEALTILLKHPLTHVGGDRPAHLIRTRELEVKLLRGRPLAFPTRAALDHWLTDRKVPQAYDDWTLWLSDLLDAIPAQAALAPLATHVVSHLSLIEMLAKGTGGDTGTLWTDTAGHEVRRVLDRLSQAAPERGDELITARDYARILGALLSAEEVRDPFSPHPEVMIWGALEARVRTADLVILGGLNDDVWPGQPTPDPWLNRTMRRDAGLRLPDRSIGLSAHDFQQAAAGPEIWLSRASRTSEADTVPSRWLNRIDGLLTGIGPQGDAALNAMGARGDRWLSLAAQLDKPVKRIEPAPRPAPQLPPSVALDKLSVTAIETLIRDPYSIYARQILRLKAIPPLRQGPDARVRGQAVHDAMERFAHAVPGPLPDDAPAQMRQALEEALALWTPWPGPRRLWLGKFDRIAADLIAAETTRRTLGRPTFVERDGALRFDDPPFTLTARADRIDDRGHTVAIYDYKTGPAPSKKQQTHFAKQLLLEALMVTEGAFPDIPQRQVEEIRYLSLGAKYAEAAPDDFGPDLIAATRTELLTLIRAYADGQPFRARLAPDLLTYASDYDQLSRFGEWSDTDGATTIPVGRE</sequence>
<evidence type="ECO:0000259" key="1">
    <source>
        <dbReference type="Pfam" id="PF12705"/>
    </source>
</evidence>
<dbReference type="STRING" id="188906.SAMN04488526_0215"/>